<dbReference type="PANTHER" id="PTHR42748">
    <property type="entry name" value="NITROGEN METABOLITE REPRESSION PROTEIN NMRA FAMILY MEMBER"/>
    <property type="match status" value="1"/>
</dbReference>
<dbReference type="InterPro" id="IPR051164">
    <property type="entry name" value="NmrA-like_oxidored"/>
</dbReference>
<accession>A0A6G1K6G1</accession>
<protein>
    <submittedName>
        <fullName evidence="4">NAD(P)-binding protein</fullName>
    </submittedName>
</protein>
<dbReference type="Proteomes" id="UP000799428">
    <property type="component" value="Unassembled WGS sequence"/>
</dbReference>
<dbReference type="PANTHER" id="PTHR42748:SF11">
    <property type="entry name" value="NMRA-LIKE DOMAIN-CONTAINING PROTEIN"/>
    <property type="match status" value="1"/>
</dbReference>
<evidence type="ECO:0000259" key="3">
    <source>
        <dbReference type="Pfam" id="PF05368"/>
    </source>
</evidence>
<dbReference type="AlphaFoldDB" id="A0A6G1K6G1"/>
<dbReference type="InterPro" id="IPR008030">
    <property type="entry name" value="NmrA-like"/>
</dbReference>
<dbReference type="SUPFAM" id="SSF51735">
    <property type="entry name" value="NAD(P)-binding Rossmann-fold domains"/>
    <property type="match status" value="1"/>
</dbReference>
<keyword evidence="2" id="KW-0521">NADP</keyword>
<evidence type="ECO:0000256" key="2">
    <source>
        <dbReference type="ARBA" id="ARBA00022857"/>
    </source>
</evidence>
<sequence>MSSKALLVVFGATGNQGGSVAHTVLDDAELSQRYSVRAITRDVNNPKAQALKSKGAQVVQADLADASTLSAALQGAAFVFAITTTHPLRRGREARSRVHHLELHVAPGQDLRGETHPRRPLRRQGRDETYIRALPIKAAFFAPGSFYQNVYTHMAPRPSHTDDGTYVLAGLAKPTSTLIPMLDIAETGSWVGAILAAPDEYAGKFLAAAHALYSYEQIAHIMSSVSGKTVVYRQLPDDVVRGFLPEGFREQLFEMNLFFRDHGYYGPAMREHVEWARQQTRGPVTGLEDFLTKDGRVHGMAWEMVPSGVEG</sequence>
<organism evidence="4 5">
    <name type="scientific">Pleomassaria siparia CBS 279.74</name>
    <dbReference type="NCBI Taxonomy" id="1314801"/>
    <lineage>
        <taxon>Eukaryota</taxon>
        <taxon>Fungi</taxon>
        <taxon>Dikarya</taxon>
        <taxon>Ascomycota</taxon>
        <taxon>Pezizomycotina</taxon>
        <taxon>Dothideomycetes</taxon>
        <taxon>Pleosporomycetidae</taxon>
        <taxon>Pleosporales</taxon>
        <taxon>Pleomassariaceae</taxon>
        <taxon>Pleomassaria</taxon>
    </lineage>
</organism>
<keyword evidence="5" id="KW-1185">Reference proteome</keyword>
<evidence type="ECO:0000256" key="1">
    <source>
        <dbReference type="ARBA" id="ARBA00006328"/>
    </source>
</evidence>
<dbReference type="EMBL" id="MU005772">
    <property type="protein sequence ID" value="KAF2708052.1"/>
    <property type="molecule type" value="Genomic_DNA"/>
</dbReference>
<dbReference type="OrthoDB" id="300709at2759"/>
<feature type="domain" description="NmrA-like" evidence="3">
    <location>
        <begin position="4"/>
        <end position="85"/>
    </location>
</feature>
<dbReference type="Pfam" id="PF05368">
    <property type="entry name" value="NmrA"/>
    <property type="match status" value="2"/>
</dbReference>
<comment type="similarity">
    <text evidence="1">Belongs to the NmrA-type oxidoreductase family.</text>
</comment>
<proteinExistence type="inferred from homology"/>
<gene>
    <name evidence="4" type="ORF">K504DRAFT_491797</name>
</gene>
<name>A0A6G1K6G1_9PLEO</name>
<dbReference type="Gene3D" id="3.90.25.10">
    <property type="entry name" value="UDP-galactose 4-epimerase, domain 1"/>
    <property type="match status" value="1"/>
</dbReference>
<dbReference type="Gene3D" id="3.40.50.720">
    <property type="entry name" value="NAD(P)-binding Rossmann-like Domain"/>
    <property type="match status" value="1"/>
</dbReference>
<dbReference type="InterPro" id="IPR036291">
    <property type="entry name" value="NAD(P)-bd_dom_sf"/>
</dbReference>
<reference evidence="4" key="1">
    <citation type="journal article" date="2020" name="Stud. Mycol.">
        <title>101 Dothideomycetes genomes: a test case for predicting lifestyles and emergence of pathogens.</title>
        <authorList>
            <person name="Haridas S."/>
            <person name="Albert R."/>
            <person name="Binder M."/>
            <person name="Bloem J."/>
            <person name="Labutti K."/>
            <person name="Salamov A."/>
            <person name="Andreopoulos B."/>
            <person name="Baker S."/>
            <person name="Barry K."/>
            <person name="Bills G."/>
            <person name="Bluhm B."/>
            <person name="Cannon C."/>
            <person name="Castanera R."/>
            <person name="Culley D."/>
            <person name="Daum C."/>
            <person name="Ezra D."/>
            <person name="Gonzalez J."/>
            <person name="Henrissat B."/>
            <person name="Kuo A."/>
            <person name="Liang C."/>
            <person name="Lipzen A."/>
            <person name="Lutzoni F."/>
            <person name="Magnuson J."/>
            <person name="Mondo S."/>
            <person name="Nolan M."/>
            <person name="Ohm R."/>
            <person name="Pangilinan J."/>
            <person name="Park H.-J."/>
            <person name="Ramirez L."/>
            <person name="Alfaro M."/>
            <person name="Sun H."/>
            <person name="Tritt A."/>
            <person name="Yoshinaga Y."/>
            <person name="Zwiers L.-H."/>
            <person name="Turgeon B."/>
            <person name="Goodwin S."/>
            <person name="Spatafora J."/>
            <person name="Crous P."/>
            <person name="Grigoriev I."/>
        </authorList>
    </citation>
    <scope>NUCLEOTIDE SEQUENCE</scope>
    <source>
        <strain evidence="4">CBS 279.74</strain>
    </source>
</reference>
<feature type="domain" description="NmrA-like" evidence="3">
    <location>
        <begin position="128"/>
        <end position="290"/>
    </location>
</feature>
<dbReference type="GO" id="GO:0005634">
    <property type="term" value="C:nucleus"/>
    <property type="evidence" value="ECO:0007669"/>
    <property type="project" value="TreeGrafter"/>
</dbReference>
<evidence type="ECO:0000313" key="4">
    <source>
        <dbReference type="EMBL" id="KAF2708052.1"/>
    </source>
</evidence>
<evidence type="ECO:0000313" key="5">
    <source>
        <dbReference type="Proteomes" id="UP000799428"/>
    </source>
</evidence>